<dbReference type="EMBL" id="CAJVRM010000045">
    <property type="protein sequence ID" value="CAG8972510.1"/>
    <property type="molecule type" value="Genomic_DNA"/>
</dbReference>
<evidence type="ECO:0000256" key="2">
    <source>
        <dbReference type="ARBA" id="ARBA00023121"/>
    </source>
</evidence>
<reference evidence="4" key="1">
    <citation type="submission" date="2021-07" db="EMBL/GenBank/DDBJ databases">
        <authorList>
            <person name="Durling M."/>
        </authorList>
    </citation>
    <scope>NUCLEOTIDE SEQUENCE</scope>
</reference>
<dbReference type="Gene3D" id="1.20.80.10">
    <property type="match status" value="1"/>
</dbReference>
<dbReference type="OrthoDB" id="346910at2759"/>
<accession>A0A9N9PY79</accession>
<proteinExistence type="inferred from homology"/>
<comment type="similarity">
    <text evidence="1">Belongs to the ACBP family.</text>
</comment>
<dbReference type="GO" id="GO:0006631">
    <property type="term" value="P:fatty acid metabolic process"/>
    <property type="evidence" value="ECO:0007669"/>
    <property type="project" value="TreeGrafter"/>
</dbReference>
<dbReference type="PRINTS" id="PR00689">
    <property type="entry name" value="ACOABINDINGP"/>
</dbReference>
<dbReference type="InterPro" id="IPR000582">
    <property type="entry name" value="Acyl-CoA-binding_protein"/>
</dbReference>
<protein>
    <recommendedName>
        <fullName evidence="3">ACB domain-containing protein</fullName>
    </recommendedName>
</protein>
<dbReference type="Pfam" id="PF00887">
    <property type="entry name" value="ACBP"/>
    <property type="match status" value="1"/>
</dbReference>
<dbReference type="InterPro" id="IPR035984">
    <property type="entry name" value="Acyl-CoA-binding_sf"/>
</dbReference>
<dbReference type="Proteomes" id="UP000701801">
    <property type="component" value="Unassembled WGS sequence"/>
</dbReference>
<organism evidence="4 5">
    <name type="scientific">Hymenoscyphus albidus</name>
    <dbReference type="NCBI Taxonomy" id="595503"/>
    <lineage>
        <taxon>Eukaryota</taxon>
        <taxon>Fungi</taxon>
        <taxon>Dikarya</taxon>
        <taxon>Ascomycota</taxon>
        <taxon>Pezizomycotina</taxon>
        <taxon>Leotiomycetes</taxon>
        <taxon>Helotiales</taxon>
        <taxon>Helotiaceae</taxon>
        <taxon>Hymenoscyphus</taxon>
    </lineage>
</organism>
<evidence type="ECO:0000259" key="3">
    <source>
        <dbReference type="PROSITE" id="PS51228"/>
    </source>
</evidence>
<evidence type="ECO:0000313" key="5">
    <source>
        <dbReference type="Proteomes" id="UP000701801"/>
    </source>
</evidence>
<evidence type="ECO:0000256" key="1">
    <source>
        <dbReference type="ARBA" id="ARBA00005567"/>
    </source>
</evidence>
<dbReference type="InterPro" id="IPR014352">
    <property type="entry name" value="FERM/acyl-CoA-bd_prot_sf"/>
</dbReference>
<keyword evidence="2" id="KW-0446">Lipid-binding</keyword>
<dbReference type="GO" id="GO:0000062">
    <property type="term" value="F:fatty-acyl-CoA binding"/>
    <property type="evidence" value="ECO:0007669"/>
    <property type="project" value="InterPro"/>
</dbReference>
<keyword evidence="5" id="KW-1185">Reference proteome</keyword>
<gene>
    <name evidence="4" type="ORF">HYALB_00001202</name>
</gene>
<dbReference type="SUPFAM" id="SSF47027">
    <property type="entry name" value="Acyl-CoA binding protein"/>
    <property type="match status" value="1"/>
</dbReference>
<name>A0A9N9PY79_9HELO</name>
<evidence type="ECO:0000313" key="4">
    <source>
        <dbReference type="EMBL" id="CAG8972510.1"/>
    </source>
</evidence>
<dbReference type="AlphaFoldDB" id="A0A9N9PY79"/>
<feature type="domain" description="ACB" evidence="3">
    <location>
        <begin position="1"/>
        <end position="88"/>
    </location>
</feature>
<dbReference type="PANTHER" id="PTHR23310:SF62">
    <property type="entry name" value="ACYL-COA BINDING PROTEIN 1, ISOFORM A"/>
    <property type="match status" value="1"/>
</dbReference>
<comment type="caution">
    <text evidence="4">The sequence shown here is derived from an EMBL/GenBank/DDBJ whole genome shotgun (WGS) entry which is preliminary data.</text>
</comment>
<dbReference type="PROSITE" id="PS51228">
    <property type="entry name" value="ACB_2"/>
    <property type="match status" value="1"/>
</dbReference>
<dbReference type="PANTHER" id="PTHR23310">
    <property type="entry name" value="ACYL-COA-BINDING PROTEIN, ACBP"/>
    <property type="match status" value="1"/>
</dbReference>
<sequence length="101" mass="11021">MSAFETAVTDSKKLTSKPNSDDLLSLYGLYKVAHGEDITKAETPGMFDIKGKSKKKAWQTVVDEGIDAETAKQRYVDLVEKMKVTYGYDANKAPEEVGAGA</sequence>